<gene>
    <name evidence="1" type="ORF">SAMN04488089_111134</name>
</gene>
<sequence>MSSLRIGFKELLVGLIVIGSFTSCKKTDAINEQTSSKYYKVNLFPEQTKQESTTEMSLEKTIELSDKVVVSNKVVLVDISSKDRSLKEFYLYKVYNAKTIKDQKDYNAKQKSKDTTNASFYFYSDKLLSFNQKGKDSVYVFLQVNKDKKIITRHHRIDYKWLLESDIILK</sequence>
<evidence type="ECO:0000313" key="1">
    <source>
        <dbReference type="EMBL" id="SER25195.1"/>
    </source>
</evidence>
<dbReference type="EMBL" id="FOFY01000011">
    <property type="protein sequence ID" value="SER25195.1"/>
    <property type="molecule type" value="Genomic_DNA"/>
</dbReference>
<dbReference type="Proteomes" id="UP000183496">
    <property type="component" value="Unassembled WGS sequence"/>
</dbReference>
<dbReference type="AlphaFoldDB" id="A0AAJ4W5I0"/>
<organism evidence="1 2">
    <name type="scientific">Myroides profundi</name>
    <dbReference type="NCBI Taxonomy" id="480520"/>
    <lineage>
        <taxon>Bacteria</taxon>
        <taxon>Pseudomonadati</taxon>
        <taxon>Bacteroidota</taxon>
        <taxon>Flavobacteriia</taxon>
        <taxon>Flavobacteriales</taxon>
        <taxon>Flavobacteriaceae</taxon>
        <taxon>Myroides</taxon>
    </lineage>
</organism>
<evidence type="ECO:0000313" key="2">
    <source>
        <dbReference type="Proteomes" id="UP000183496"/>
    </source>
</evidence>
<proteinExistence type="predicted"/>
<reference evidence="1 2" key="1">
    <citation type="submission" date="2016-10" db="EMBL/GenBank/DDBJ databases">
        <authorList>
            <person name="Varghese N."/>
            <person name="Submissions S."/>
        </authorList>
    </citation>
    <scope>NUCLEOTIDE SEQUENCE [LARGE SCALE GENOMIC DNA]</scope>
    <source>
        <strain evidence="2">DSM 19823 / KCTC 23066 / CCTCC M 208030 / D25</strain>
    </source>
</reference>
<keyword evidence="2" id="KW-1185">Reference proteome</keyword>
<name>A0AAJ4W5I0_MYRPR</name>
<comment type="caution">
    <text evidence="1">The sequence shown here is derived from an EMBL/GenBank/DDBJ whole genome shotgun (WGS) entry which is preliminary data.</text>
</comment>
<accession>A0AAJ4W5I0</accession>
<dbReference type="PROSITE" id="PS51257">
    <property type="entry name" value="PROKAR_LIPOPROTEIN"/>
    <property type="match status" value="1"/>
</dbReference>
<protein>
    <recommendedName>
        <fullName evidence="3">Lipoprotein</fullName>
    </recommendedName>
</protein>
<evidence type="ECO:0008006" key="3">
    <source>
        <dbReference type="Google" id="ProtNLM"/>
    </source>
</evidence>
<dbReference type="RefSeq" id="WP_041892267.1">
    <property type="nucleotide sequence ID" value="NZ_CP010817.1"/>
</dbReference>